<evidence type="ECO:0000256" key="1">
    <source>
        <dbReference type="SAM" id="MobiDB-lite"/>
    </source>
</evidence>
<sequence>MRVNINNSEELKNELVRLCRLRKEQEMYLGDQYTFLKHKVETPSRVIGAIASTIPGVDMVRGLFSSMTGAKKKDKNEIAGKSDWLTRATQIGLPLILNRTLLKNSGWLKKSLVLLASEGAAGQVTQDKVSSFIGRIADYVRPKKSKKKHKNIQAFQDSNNPVTGNPDLGVGK</sequence>
<proteinExistence type="predicted"/>
<evidence type="ECO:0000313" key="3">
    <source>
        <dbReference type="Proteomes" id="UP000295197"/>
    </source>
</evidence>
<dbReference type="AlphaFoldDB" id="A0A4R3VZK6"/>
<gene>
    <name evidence="2" type="ORF">EDC17_10205</name>
</gene>
<accession>A0A4R3VZK6</accession>
<dbReference type="EMBL" id="SMBZ01000020">
    <property type="protein sequence ID" value="TCV13588.1"/>
    <property type="molecule type" value="Genomic_DNA"/>
</dbReference>
<dbReference type="RefSeq" id="WP_132777679.1">
    <property type="nucleotide sequence ID" value="NZ_SMBZ01000020.1"/>
</dbReference>
<keyword evidence="3" id="KW-1185">Reference proteome</keyword>
<evidence type="ECO:0000313" key="2">
    <source>
        <dbReference type="EMBL" id="TCV13588.1"/>
    </source>
</evidence>
<organism evidence="2 3">
    <name type="scientific">Sphingobacterium alimentarium</name>
    <dbReference type="NCBI Taxonomy" id="797292"/>
    <lineage>
        <taxon>Bacteria</taxon>
        <taxon>Pseudomonadati</taxon>
        <taxon>Bacteroidota</taxon>
        <taxon>Sphingobacteriia</taxon>
        <taxon>Sphingobacteriales</taxon>
        <taxon>Sphingobacteriaceae</taxon>
        <taxon>Sphingobacterium</taxon>
    </lineage>
</organism>
<reference evidence="2 3" key="1">
    <citation type="submission" date="2019-03" db="EMBL/GenBank/DDBJ databases">
        <title>Genomic Encyclopedia of Type Strains, Phase IV (KMG-IV): sequencing the most valuable type-strain genomes for metagenomic binning, comparative biology and taxonomic classification.</title>
        <authorList>
            <person name="Goeker M."/>
        </authorList>
    </citation>
    <scope>NUCLEOTIDE SEQUENCE [LARGE SCALE GENOMIC DNA]</scope>
    <source>
        <strain evidence="2 3">DSM 22362</strain>
    </source>
</reference>
<dbReference type="Proteomes" id="UP000295197">
    <property type="component" value="Unassembled WGS sequence"/>
</dbReference>
<dbReference type="OrthoDB" id="709278at2"/>
<name>A0A4R3VZK6_9SPHI</name>
<feature type="region of interest" description="Disordered" evidence="1">
    <location>
        <begin position="144"/>
        <end position="172"/>
    </location>
</feature>
<protein>
    <submittedName>
        <fullName evidence="2">Uncharacterized protein</fullName>
    </submittedName>
</protein>
<feature type="compositionally biased region" description="Polar residues" evidence="1">
    <location>
        <begin position="153"/>
        <end position="163"/>
    </location>
</feature>
<comment type="caution">
    <text evidence="2">The sequence shown here is derived from an EMBL/GenBank/DDBJ whole genome shotgun (WGS) entry which is preliminary data.</text>
</comment>